<feature type="transmembrane region" description="Helical" evidence="1">
    <location>
        <begin position="142"/>
        <end position="162"/>
    </location>
</feature>
<gene>
    <name evidence="2" type="ORF">DSPE1174_LOCUS30984</name>
</gene>
<evidence type="ECO:0000313" key="2">
    <source>
        <dbReference type="EMBL" id="CAD9486492.1"/>
    </source>
</evidence>
<proteinExistence type="predicted"/>
<dbReference type="EMBL" id="HBGS01059396">
    <property type="protein sequence ID" value="CAD9486492.1"/>
    <property type="molecule type" value="Transcribed_RNA"/>
</dbReference>
<accession>A0A7S2HC44</accession>
<sequence length="191" mass="21098">MAQEHRAKTPKENAIRFVRRISRLGHQVSGWEYRVATAGTFTTAFTLQALHITHPWLVYMGTTSYVLFGQFTCLYTLCDVAFTAVDITHDYIQVTQRRMAASSFLSGVKRKLFWCGARVTGFLIGGKVFILLGTFAVGGVTLVFVVGGLIGVCAVTLAQLSIESDFLNRMGTYDDKLGTNRGVDMKNQIAI</sequence>
<feature type="transmembrane region" description="Helical" evidence="1">
    <location>
        <begin position="112"/>
        <end position="136"/>
    </location>
</feature>
<name>A0A7S2HC44_9STRA</name>
<keyword evidence="1" id="KW-0812">Transmembrane</keyword>
<protein>
    <submittedName>
        <fullName evidence="2">Uncharacterized protein</fullName>
    </submittedName>
</protein>
<keyword evidence="1" id="KW-0472">Membrane</keyword>
<evidence type="ECO:0000256" key="1">
    <source>
        <dbReference type="SAM" id="Phobius"/>
    </source>
</evidence>
<organism evidence="2">
    <name type="scientific">Octactis speculum</name>
    <dbReference type="NCBI Taxonomy" id="3111310"/>
    <lineage>
        <taxon>Eukaryota</taxon>
        <taxon>Sar</taxon>
        <taxon>Stramenopiles</taxon>
        <taxon>Ochrophyta</taxon>
        <taxon>Dictyochophyceae</taxon>
        <taxon>Dictyochales</taxon>
        <taxon>Dictyochaceae</taxon>
        <taxon>Octactis</taxon>
    </lineage>
</organism>
<dbReference type="AlphaFoldDB" id="A0A7S2HC44"/>
<keyword evidence="1" id="KW-1133">Transmembrane helix</keyword>
<reference evidence="2" key="1">
    <citation type="submission" date="2021-01" db="EMBL/GenBank/DDBJ databases">
        <authorList>
            <person name="Corre E."/>
            <person name="Pelletier E."/>
            <person name="Niang G."/>
            <person name="Scheremetjew M."/>
            <person name="Finn R."/>
            <person name="Kale V."/>
            <person name="Holt S."/>
            <person name="Cochrane G."/>
            <person name="Meng A."/>
            <person name="Brown T."/>
            <person name="Cohen L."/>
        </authorList>
    </citation>
    <scope>NUCLEOTIDE SEQUENCE</scope>
    <source>
        <strain evidence="2">CCMP1381</strain>
    </source>
</reference>